<dbReference type="InterPro" id="IPR001279">
    <property type="entry name" value="Metallo-B-lactamas"/>
</dbReference>
<evidence type="ECO:0000313" key="3">
    <source>
        <dbReference type="Proteomes" id="UP001238163"/>
    </source>
</evidence>
<evidence type="ECO:0000313" key="2">
    <source>
        <dbReference type="EMBL" id="MDQ0288661.1"/>
    </source>
</evidence>
<dbReference type="PANTHER" id="PTHR46018:SF2">
    <property type="entry name" value="ZINC PHOSPHODIESTERASE ELAC PROTEIN 1"/>
    <property type="match status" value="1"/>
</dbReference>
<evidence type="ECO:0000259" key="1">
    <source>
        <dbReference type="SMART" id="SM00849"/>
    </source>
</evidence>
<dbReference type="EMBL" id="JAUSVL010000001">
    <property type="protein sequence ID" value="MDQ0288661.1"/>
    <property type="molecule type" value="Genomic_DNA"/>
</dbReference>
<dbReference type="AlphaFoldDB" id="A0AAE3VDY8"/>
<accession>A0AAE3VDY8</accession>
<dbReference type="Proteomes" id="UP001238163">
    <property type="component" value="Unassembled WGS sequence"/>
</dbReference>
<sequence>MKIITLGTSHGDPTYCRHCSSTLLQLSDDMGYLIDAGAPANALMIRKGLQLTMLRAVFITHQHEDHMGGLPGVLKTLVKYPKRDGATTDILLPEQSGIDATLAFMAATGRGWPPELLTFRVLPSAACCYADDLVRVSTLPTEHMGASPSYGFLVETEGKRVVFSGDLHASFRDFPLRPGDDPCDLCICECVHYRLEDALPKLKQLPIKRMIFNHIGNAWHGEDNERRFRELVAELPFPATMAFDGDEFTV</sequence>
<comment type="caution">
    <text evidence="2">The sequence shown here is derived from an EMBL/GenBank/DDBJ whole genome shotgun (WGS) entry which is preliminary data.</text>
</comment>
<name>A0AAE3VDY8_9BACT</name>
<dbReference type="PANTHER" id="PTHR46018">
    <property type="entry name" value="ZINC PHOSPHODIESTERASE ELAC PROTEIN 1"/>
    <property type="match status" value="1"/>
</dbReference>
<dbReference type="RefSeq" id="WP_307259993.1">
    <property type="nucleotide sequence ID" value="NZ_JAUSVL010000001.1"/>
</dbReference>
<dbReference type="Gene3D" id="3.60.15.10">
    <property type="entry name" value="Ribonuclease Z/Hydroxyacylglutathione hydrolase-like"/>
    <property type="match status" value="1"/>
</dbReference>
<proteinExistence type="predicted"/>
<protein>
    <submittedName>
        <fullName evidence="2">Ribonuclease BN (tRNA processing enzyme)</fullName>
    </submittedName>
</protein>
<organism evidence="2 3">
    <name type="scientific">Oligosphaera ethanolica</name>
    <dbReference type="NCBI Taxonomy" id="760260"/>
    <lineage>
        <taxon>Bacteria</taxon>
        <taxon>Pseudomonadati</taxon>
        <taxon>Lentisphaerota</taxon>
        <taxon>Oligosphaeria</taxon>
        <taxon>Oligosphaerales</taxon>
        <taxon>Oligosphaeraceae</taxon>
        <taxon>Oligosphaera</taxon>
    </lineage>
</organism>
<feature type="domain" description="Metallo-beta-lactamase" evidence="1">
    <location>
        <begin position="18"/>
        <end position="214"/>
    </location>
</feature>
<dbReference type="SMART" id="SM00849">
    <property type="entry name" value="Lactamase_B"/>
    <property type="match status" value="1"/>
</dbReference>
<dbReference type="GO" id="GO:0042781">
    <property type="term" value="F:3'-tRNA processing endoribonuclease activity"/>
    <property type="evidence" value="ECO:0007669"/>
    <property type="project" value="TreeGrafter"/>
</dbReference>
<reference evidence="2" key="1">
    <citation type="submission" date="2023-07" db="EMBL/GenBank/DDBJ databases">
        <title>Genomic Encyclopedia of Type Strains, Phase IV (KMG-IV): sequencing the most valuable type-strain genomes for metagenomic binning, comparative biology and taxonomic classification.</title>
        <authorList>
            <person name="Goeker M."/>
        </authorList>
    </citation>
    <scope>NUCLEOTIDE SEQUENCE</scope>
    <source>
        <strain evidence="2">DSM 24202</strain>
    </source>
</reference>
<keyword evidence="3" id="KW-1185">Reference proteome</keyword>
<gene>
    <name evidence="2" type="ORF">J3R75_000768</name>
</gene>
<dbReference type="Pfam" id="PF00753">
    <property type="entry name" value="Lactamase_B"/>
    <property type="match status" value="1"/>
</dbReference>
<dbReference type="InterPro" id="IPR036866">
    <property type="entry name" value="RibonucZ/Hydroxyglut_hydro"/>
</dbReference>
<dbReference type="SUPFAM" id="SSF56281">
    <property type="entry name" value="Metallo-hydrolase/oxidoreductase"/>
    <property type="match status" value="1"/>
</dbReference>